<name>A0A915JSK6_ROMCU</name>
<keyword evidence="2" id="KW-1185">Reference proteome</keyword>
<dbReference type="WBParaSite" id="nRc.2.0.1.t28837-RA">
    <property type="protein sequence ID" value="nRc.2.0.1.t28837-RA"/>
    <property type="gene ID" value="nRc.2.0.1.g28837"/>
</dbReference>
<feature type="compositionally biased region" description="Low complexity" evidence="1">
    <location>
        <begin position="1"/>
        <end position="10"/>
    </location>
</feature>
<feature type="compositionally biased region" description="Pro residues" evidence="1">
    <location>
        <begin position="11"/>
        <end position="20"/>
    </location>
</feature>
<accession>A0A915JSK6</accession>
<reference evidence="3" key="1">
    <citation type="submission" date="2022-11" db="UniProtKB">
        <authorList>
            <consortium name="WormBaseParasite"/>
        </authorList>
    </citation>
    <scope>IDENTIFICATION</scope>
</reference>
<evidence type="ECO:0000313" key="3">
    <source>
        <dbReference type="WBParaSite" id="nRc.2.0.1.t28837-RA"/>
    </source>
</evidence>
<sequence>MPATSSSILPPSQPPVPPSLPATFPAYSAGGTFPPAMSTPFLPPHQSLTSFSTASPNAALALGAAVGTKIMHPDEDVSLEEHRATFPKYTAWNKSHRGQTGAGSVKASLASVAVSNVESYSKSFPATSNPSGYGFNPMNMSGYGMFRNI</sequence>
<organism evidence="2 3">
    <name type="scientific">Romanomermis culicivorax</name>
    <name type="common">Nematode worm</name>
    <dbReference type="NCBI Taxonomy" id="13658"/>
    <lineage>
        <taxon>Eukaryota</taxon>
        <taxon>Metazoa</taxon>
        <taxon>Ecdysozoa</taxon>
        <taxon>Nematoda</taxon>
        <taxon>Enoplea</taxon>
        <taxon>Dorylaimia</taxon>
        <taxon>Mermithida</taxon>
        <taxon>Mermithoidea</taxon>
        <taxon>Mermithidae</taxon>
        <taxon>Romanomermis</taxon>
    </lineage>
</organism>
<feature type="region of interest" description="Disordered" evidence="1">
    <location>
        <begin position="1"/>
        <end position="23"/>
    </location>
</feature>
<evidence type="ECO:0000256" key="1">
    <source>
        <dbReference type="SAM" id="MobiDB-lite"/>
    </source>
</evidence>
<evidence type="ECO:0000313" key="2">
    <source>
        <dbReference type="Proteomes" id="UP000887565"/>
    </source>
</evidence>
<proteinExistence type="predicted"/>
<protein>
    <submittedName>
        <fullName evidence="3">Uncharacterized protein</fullName>
    </submittedName>
</protein>
<dbReference type="AlphaFoldDB" id="A0A915JSK6"/>
<dbReference type="Proteomes" id="UP000887565">
    <property type="component" value="Unplaced"/>
</dbReference>